<dbReference type="Proteomes" id="UP000535589">
    <property type="component" value="Unassembled WGS sequence"/>
</dbReference>
<accession>A0A7X8TSV2</accession>
<gene>
    <name evidence="1" type="ORF">HGP28_14960</name>
</gene>
<protein>
    <submittedName>
        <fullName evidence="1">Uncharacterized protein</fullName>
    </submittedName>
</protein>
<keyword evidence="2" id="KW-1185">Reference proteome</keyword>
<dbReference type="EMBL" id="JABAIK010000017">
    <property type="protein sequence ID" value="NLS14189.1"/>
    <property type="molecule type" value="Genomic_DNA"/>
</dbReference>
<reference evidence="1 2" key="1">
    <citation type="submission" date="2020-04" db="EMBL/GenBank/DDBJ databases">
        <title>Vibrio sp. SM6, a novel species isolated from seawater.</title>
        <authorList>
            <person name="Wang X."/>
        </authorList>
    </citation>
    <scope>NUCLEOTIDE SEQUENCE [LARGE SCALE GENOMIC DNA]</scope>
    <source>
        <strain evidence="1 2">SM6</strain>
    </source>
</reference>
<dbReference type="AlphaFoldDB" id="A0A7X8TSV2"/>
<comment type="caution">
    <text evidence="1">The sequence shown here is derived from an EMBL/GenBank/DDBJ whole genome shotgun (WGS) entry which is preliminary data.</text>
</comment>
<proteinExistence type="predicted"/>
<name>A0A7X8TSV2_9VIBR</name>
<evidence type="ECO:0000313" key="2">
    <source>
        <dbReference type="Proteomes" id="UP000535589"/>
    </source>
</evidence>
<sequence length="185" mass="21738">MERFHRNILTQAQWQPIAIDLLVQDDILESMFAAAHPSSLLRNQAQPGQNSNFRFNLLALQSPVICYSFRRHYRYLSGAFTVEKWSKAIADRQLESDTTMPVFILPKKPSETIRRQLIQFDLTNNLLDKCFVSDTKKLSFVLRNWFKKDKDARSIFQSQEWRSLYPQLNTAEKVANYLSITKKDF</sequence>
<organism evidence="1 2">
    <name type="scientific">Vibrio agarilyticus</name>
    <dbReference type="NCBI Taxonomy" id="2726741"/>
    <lineage>
        <taxon>Bacteria</taxon>
        <taxon>Pseudomonadati</taxon>
        <taxon>Pseudomonadota</taxon>
        <taxon>Gammaproteobacteria</taxon>
        <taxon>Vibrionales</taxon>
        <taxon>Vibrionaceae</taxon>
        <taxon>Vibrio</taxon>
    </lineage>
</organism>
<evidence type="ECO:0000313" key="1">
    <source>
        <dbReference type="EMBL" id="NLS14189.1"/>
    </source>
</evidence>